<dbReference type="EMBL" id="AVOT02038509">
    <property type="protein sequence ID" value="MBW0533399.1"/>
    <property type="molecule type" value="Genomic_DNA"/>
</dbReference>
<keyword evidence="2" id="KW-1185">Reference proteome</keyword>
<dbReference type="AlphaFoldDB" id="A0A9Q3F622"/>
<gene>
    <name evidence="1" type="ORF">O181_073114</name>
</gene>
<dbReference type="Proteomes" id="UP000765509">
    <property type="component" value="Unassembled WGS sequence"/>
</dbReference>
<accession>A0A9Q3F622</accession>
<evidence type="ECO:0000313" key="1">
    <source>
        <dbReference type="EMBL" id="MBW0533399.1"/>
    </source>
</evidence>
<proteinExistence type="predicted"/>
<evidence type="ECO:0000313" key="2">
    <source>
        <dbReference type="Proteomes" id="UP000765509"/>
    </source>
</evidence>
<sequence length="100" mass="11641">MGLESVKIKAPNDLMSCSLLGKLGGDQELHQYVESMIINKEIIERPHIIITRLQDYASLYKDRKLPNTETSTTLLIHIYEPHKIVYFCKHEKYNNKSTNH</sequence>
<reference evidence="1" key="1">
    <citation type="submission" date="2021-03" db="EMBL/GenBank/DDBJ databases">
        <title>Draft genome sequence of rust myrtle Austropuccinia psidii MF-1, a brazilian biotype.</title>
        <authorList>
            <person name="Quecine M.C."/>
            <person name="Pachon D.M.R."/>
            <person name="Bonatelli M.L."/>
            <person name="Correr F.H."/>
            <person name="Franceschini L.M."/>
            <person name="Leite T.F."/>
            <person name="Margarido G.R.A."/>
            <person name="Almeida C.A."/>
            <person name="Ferrarezi J.A."/>
            <person name="Labate C.A."/>
        </authorList>
    </citation>
    <scope>NUCLEOTIDE SEQUENCE</scope>
    <source>
        <strain evidence="1">MF-1</strain>
    </source>
</reference>
<protein>
    <submittedName>
        <fullName evidence="1">Uncharacterized protein</fullName>
    </submittedName>
</protein>
<name>A0A9Q3F622_9BASI</name>
<comment type="caution">
    <text evidence="1">The sequence shown here is derived from an EMBL/GenBank/DDBJ whole genome shotgun (WGS) entry which is preliminary data.</text>
</comment>
<organism evidence="1 2">
    <name type="scientific">Austropuccinia psidii MF-1</name>
    <dbReference type="NCBI Taxonomy" id="1389203"/>
    <lineage>
        <taxon>Eukaryota</taxon>
        <taxon>Fungi</taxon>
        <taxon>Dikarya</taxon>
        <taxon>Basidiomycota</taxon>
        <taxon>Pucciniomycotina</taxon>
        <taxon>Pucciniomycetes</taxon>
        <taxon>Pucciniales</taxon>
        <taxon>Sphaerophragmiaceae</taxon>
        <taxon>Austropuccinia</taxon>
    </lineage>
</organism>
<dbReference type="OrthoDB" id="8029976at2759"/>